<evidence type="ECO:0000313" key="1">
    <source>
        <dbReference type="EMBL" id="GIY59075.1"/>
    </source>
</evidence>
<name>A0AAV4UMY5_CAEEX</name>
<dbReference type="EMBL" id="BPLR01013152">
    <property type="protein sequence ID" value="GIY59075.1"/>
    <property type="molecule type" value="Genomic_DNA"/>
</dbReference>
<organism evidence="1 2">
    <name type="scientific">Caerostris extrusa</name>
    <name type="common">Bark spider</name>
    <name type="synonym">Caerostris bankana</name>
    <dbReference type="NCBI Taxonomy" id="172846"/>
    <lineage>
        <taxon>Eukaryota</taxon>
        <taxon>Metazoa</taxon>
        <taxon>Ecdysozoa</taxon>
        <taxon>Arthropoda</taxon>
        <taxon>Chelicerata</taxon>
        <taxon>Arachnida</taxon>
        <taxon>Araneae</taxon>
        <taxon>Araneomorphae</taxon>
        <taxon>Entelegynae</taxon>
        <taxon>Araneoidea</taxon>
        <taxon>Araneidae</taxon>
        <taxon>Caerostris</taxon>
    </lineage>
</organism>
<dbReference type="AlphaFoldDB" id="A0AAV4UMY5"/>
<evidence type="ECO:0000313" key="2">
    <source>
        <dbReference type="Proteomes" id="UP001054945"/>
    </source>
</evidence>
<sequence>MLQLNTIVPGLFSESERCKSKAAAGKATIRTTTVAHHWGEPTLGLERRAYRHFDHCREKNTVIFQSDNVSPPQHQYISF</sequence>
<gene>
    <name evidence="1" type="ORF">CEXT_105931</name>
</gene>
<accession>A0AAV4UMY5</accession>
<dbReference type="Proteomes" id="UP001054945">
    <property type="component" value="Unassembled WGS sequence"/>
</dbReference>
<keyword evidence="2" id="KW-1185">Reference proteome</keyword>
<comment type="caution">
    <text evidence="1">The sequence shown here is derived from an EMBL/GenBank/DDBJ whole genome shotgun (WGS) entry which is preliminary data.</text>
</comment>
<reference evidence="1 2" key="1">
    <citation type="submission" date="2021-06" db="EMBL/GenBank/DDBJ databases">
        <title>Caerostris extrusa draft genome.</title>
        <authorList>
            <person name="Kono N."/>
            <person name="Arakawa K."/>
        </authorList>
    </citation>
    <scope>NUCLEOTIDE SEQUENCE [LARGE SCALE GENOMIC DNA]</scope>
</reference>
<protein>
    <submittedName>
        <fullName evidence="1">Uncharacterized protein</fullName>
    </submittedName>
</protein>
<proteinExistence type="predicted"/>